<reference evidence="1 2" key="1">
    <citation type="submission" date="2020-08" db="EMBL/GenBank/DDBJ databases">
        <title>Genomic Encyclopedia of Type Strains, Phase III (KMG-III): the genomes of soil and plant-associated and newly described type strains.</title>
        <authorList>
            <person name="Whitman W."/>
        </authorList>
    </citation>
    <scope>NUCLEOTIDE SEQUENCE [LARGE SCALE GENOMIC DNA]</scope>
    <source>
        <strain evidence="1 2">CECT 8356</strain>
    </source>
</reference>
<dbReference type="EMBL" id="JACHXY010000001">
    <property type="protein sequence ID" value="MBB3156838.1"/>
    <property type="molecule type" value="Genomic_DNA"/>
</dbReference>
<sequence length="322" mass="35211">MRAASLPADLPESFSVGAALQLGVSRRRLRAADLSSPFSGVRTRSAPPDDAFEASVRRRSAEYAARMRECEFLCLVAAVVAWGAPLPSSVFRIRDGSNRLVERPLDVGVLLPSRASRARGVRGTSIAAGMGGVRTEPVSGLRATSPATTWAMMGTLLQRDDLVAHGDAFVREPMRSGDPPALATTAELTAALEAGRRRGAVTLREALSLVRTRSRSRKETETRLVLMAAGLPEPSLNWPVVVEGRVVALIDLAYPERKVGFEYEGEQHLTDPRQWARDIRRNEMLADLGWRIIRVTASDLAEHRVQFVERARAAVTARSRAR</sequence>
<organism evidence="1 2">
    <name type="scientific">Microbacterium proteolyticum</name>
    <dbReference type="NCBI Taxonomy" id="1572644"/>
    <lineage>
        <taxon>Bacteria</taxon>
        <taxon>Bacillati</taxon>
        <taxon>Actinomycetota</taxon>
        <taxon>Actinomycetes</taxon>
        <taxon>Micrococcales</taxon>
        <taxon>Microbacteriaceae</taxon>
        <taxon>Microbacterium</taxon>
    </lineage>
</organism>
<dbReference type="AlphaFoldDB" id="A0A7W5CFR7"/>
<gene>
    <name evidence="1" type="ORF">FHS07_000522</name>
</gene>
<proteinExistence type="predicted"/>
<evidence type="ECO:0000313" key="1">
    <source>
        <dbReference type="EMBL" id="MBB3156838.1"/>
    </source>
</evidence>
<name>A0A7W5CFR7_9MICO</name>
<accession>A0A7W5CFR7</accession>
<dbReference type="Gene3D" id="3.40.960.10">
    <property type="entry name" value="VSR Endonuclease"/>
    <property type="match status" value="1"/>
</dbReference>
<dbReference type="SUPFAM" id="SSF52980">
    <property type="entry name" value="Restriction endonuclease-like"/>
    <property type="match status" value="1"/>
</dbReference>
<protein>
    <recommendedName>
        <fullName evidence="3">DUF559 domain-containing protein</fullName>
    </recommendedName>
</protein>
<evidence type="ECO:0000313" key="2">
    <source>
        <dbReference type="Proteomes" id="UP000543579"/>
    </source>
</evidence>
<comment type="caution">
    <text evidence="1">The sequence shown here is derived from an EMBL/GenBank/DDBJ whole genome shotgun (WGS) entry which is preliminary data.</text>
</comment>
<dbReference type="RefSeq" id="WP_183418345.1">
    <property type="nucleotide sequence ID" value="NZ_JACHXY010000001.1"/>
</dbReference>
<evidence type="ECO:0008006" key="3">
    <source>
        <dbReference type="Google" id="ProtNLM"/>
    </source>
</evidence>
<dbReference type="InterPro" id="IPR011335">
    <property type="entry name" value="Restrct_endonuc-II-like"/>
</dbReference>
<dbReference type="Proteomes" id="UP000543579">
    <property type="component" value="Unassembled WGS sequence"/>
</dbReference>